<reference evidence="2" key="2">
    <citation type="submission" date="2014-09" db="EMBL/GenBank/DDBJ databases">
        <authorList>
            <consortium name="NBRP consortium"/>
            <person name="Sawabe T."/>
            <person name="Meirelles P."/>
            <person name="Nakanishi M."/>
            <person name="Sayaka M."/>
            <person name="Hattori M."/>
            <person name="Ohkuma M."/>
        </authorList>
    </citation>
    <scope>NUCLEOTIDE SEQUENCE [LARGE SCALE GENOMIC DNA]</scope>
    <source>
        <strain evidence="2">JCM 19239</strain>
    </source>
</reference>
<reference evidence="2" key="1">
    <citation type="submission" date="2014-09" db="EMBL/GenBank/DDBJ databases">
        <title>Vibrio variabilis JCM 19239. (C206) whole genome shotgun sequence.</title>
        <authorList>
            <person name="Sawabe T."/>
            <person name="Meirelles P."/>
            <person name="Nakanishi M."/>
            <person name="Sayaka M."/>
            <person name="Hattori M."/>
            <person name="Ohkuma M."/>
        </authorList>
    </citation>
    <scope>NUCLEOTIDE SEQUENCE [LARGE SCALE GENOMIC DNA]</scope>
    <source>
        <strain evidence="2">JCM 19239</strain>
    </source>
</reference>
<gene>
    <name evidence="1" type="ORF">JCM19239_2684</name>
</gene>
<comment type="caution">
    <text evidence="1">The sequence shown here is derived from an EMBL/GenBank/DDBJ whole genome shotgun (WGS) entry which is preliminary data.</text>
</comment>
<dbReference type="EMBL" id="BBMS01000068">
    <property type="protein sequence ID" value="GAL29567.1"/>
    <property type="molecule type" value="Genomic_DNA"/>
</dbReference>
<protein>
    <submittedName>
        <fullName evidence="1">Uncharacterized protein</fullName>
    </submittedName>
</protein>
<evidence type="ECO:0000313" key="1">
    <source>
        <dbReference type="EMBL" id="GAL29567.1"/>
    </source>
</evidence>
<keyword evidence="2" id="KW-1185">Reference proteome</keyword>
<evidence type="ECO:0000313" key="2">
    <source>
        <dbReference type="Proteomes" id="UP000029223"/>
    </source>
</evidence>
<accession>A0ABQ0JLD5</accession>
<name>A0ABQ0JLD5_9VIBR</name>
<organism evidence="1 2">
    <name type="scientific">Vibrio variabilis</name>
    <dbReference type="NCBI Taxonomy" id="990271"/>
    <lineage>
        <taxon>Bacteria</taxon>
        <taxon>Pseudomonadati</taxon>
        <taxon>Pseudomonadota</taxon>
        <taxon>Gammaproteobacteria</taxon>
        <taxon>Vibrionales</taxon>
        <taxon>Vibrionaceae</taxon>
        <taxon>Vibrio</taxon>
    </lineage>
</organism>
<sequence>MPFIVITMSNDVPSADSTVKVSVAVSPVDKYSTAEFAMS</sequence>
<proteinExistence type="predicted"/>
<dbReference type="Proteomes" id="UP000029223">
    <property type="component" value="Unassembled WGS sequence"/>
</dbReference>